<dbReference type="eggNOG" id="COG0316">
    <property type="taxonomic scope" value="Bacteria"/>
</dbReference>
<dbReference type="InterPro" id="IPR035903">
    <property type="entry name" value="HesB-like_dom_sf"/>
</dbReference>
<dbReference type="Gene3D" id="2.60.300.12">
    <property type="entry name" value="HesB-like domain"/>
    <property type="match status" value="1"/>
</dbReference>
<organism evidence="2 3">
    <name type="scientific">Pontibacillus litoralis JSM 072002</name>
    <dbReference type="NCBI Taxonomy" id="1385512"/>
    <lineage>
        <taxon>Bacteria</taxon>
        <taxon>Bacillati</taxon>
        <taxon>Bacillota</taxon>
        <taxon>Bacilli</taxon>
        <taxon>Bacillales</taxon>
        <taxon>Bacillaceae</taxon>
        <taxon>Pontibacillus</taxon>
    </lineage>
</organism>
<evidence type="ECO:0000259" key="1">
    <source>
        <dbReference type="Pfam" id="PF01521"/>
    </source>
</evidence>
<accession>A0A0A5G6J4</accession>
<dbReference type="Pfam" id="PF01521">
    <property type="entry name" value="Fe-S_biosyn"/>
    <property type="match status" value="1"/>
</dbReference>
<dbReference type="GO" id="GO:0016226">
    <property type="term" value="P:iron-sulfur cluster assembly"/>
    <property type="evidence" value="ECO:0007669"/>
    <property type="project" value="InterPro"/>
</dbReference>
<keyword evidence="3" id="KW-1185">Reference proteome</keyword>
<evidence type="ECO:0000313" key="2">
    <source>
        <dbReference type="EMBL" id="KGX86715.1"/>
    </source>
</evidence>
<protein>
    <recommendedName>
        <fullName evidence="1">Core domain-containing protein</fullName>
    </recommendedName>
</protein>
<dbReference type="PANTHER" id="PTHR43011">
    <property type="entry name" value="IRON-SULFUR CLUSTER ASSEMBLY 2 HOMOLOG, MITOCHONDRIAL"/>
    <property type="match status" value="1"/>
</dbReference>
<dbReference type="GO" id="GO:0051539">
    <property type="term" value="F:4 iron, 4 sulfur cluster binding"/>
    <property type="evidence" value="ECO:0007669"/>
    <property type="project" value="TreeGrafter"/>
</dbReference>
<evidence type="ECO:0000313" key="3">
    <source>
        <dbReference type="Proteomes" id="UP000030401"/>
    </source>
</evidence>
<dbReference type="PANTHER" id="PTHR43011:SF1">
    <property type="entry name" value="IRON-SULFUR CLUSTER ASSEMBLY 2 HOMOLOG, MITOCHONDRIAL"/>
    <property type="match status" value="1"/>
</dbReference>
<reference evidence="2 3" key="1">
    <citation type="submission" date="2013-08" db="EMBL/GenBank/DDBJ databases">
        <authorList>
            <person name="Huang J."/>
            <person name="Wang G."/>
        </authorList>
    </citation>
    <scope>NUCLEOTIDE SEQUENCE [LARGE SCALE GENOMIC DNA]</scope>
    <source>
        <strain evidence="2 3">JSM 072002</strain>
    </source>
</reference>
<dbReference type="GO" id="GO:0005506">
    <property type="term" value="F:iron ion binding"/>
    <property type="evidence" value="ECO:0007669"/>
    <property type="project" value="TreeGrafter"/>
</dbReference>
<dbReference type="SUPFAM" id="SSF89360">
    <property type="entry name" value="HesB-like domain"/>
    <property type="match status" value="1"/>
</dbReference>
<gene>
    <name evidence="2" type="ORF">N784_03710</name>
</gene>
<dbReference type="EMBL" id="AVPG01000011">
    <property type="protein sequence ID" value="KGX86715.1"/>
    <property type="molecule type" value="Genomic_DNA"/>
</dbReference>
<dbReference type="Proteomes" id="UP000030401">
    <property type="component" value="Unassembled WGS sequence"/>
</dbReference>
<dbReference type="OrthoDB" id="9801228at2"/>
<dbReference type="RefSeq" id="WP_036834144.1">
    <property type="nucleotide sequence ID" value="NZ_AVPG01000011.1"/>
</dbReference>
<comment type="caution">
    <text evidence="2">The sequence shown here is derived from an EMBL/GenBank/DDBJ whole genome shotgun (WGS) entry which is preliminary data.</text>
</comment>
<proteinExistence type="predicted"/>
<dbReference type="InterPro" id="IPR016092">
    <property type="entry name" value="ATAP"/>
</dbReference>
<dbReference type="STRING" id="1385512.N784_03710"/>
<dbReference type="PROSITE" id="PS01152">
    <property type="entry name" value="HESB"/>
    <property type="match status" value="1"/>
</dbReference>
<dbReference type="AlphaFoldDB" id="A0A0A5G6J4"/>
<dbReference type="NCBIfam" id="TIGR00049">
    <property type="entry name" value="iron-sulfur cluster assembly accessory protein"/>
    <property type="match status" value="1"/>
</dbReference>
<dbReference type="GO" id="GO:0051537">
    <property type="term" value="F:2 iron, 2 sulfur cluster binding"/>
    <property type="evidence" value="ECO:0007669"/>
    <property type="project" value="UniProtKB-ARBA"/>
</dbReference>
<dbReference type="InterPro" id="IPR000361">
    <property type="entry name" value="ATAP_core_dom"/>
</dbReference>
<name>A0A0A5G6J4_9BACI</name>
<dbReference type="InterPro" id="IPR017870">
    <property type="entry name" value="FeS_cluster_insertion_CS"/>
</dbReference>
<sequence>MSIHISENASLQIKEMMKEEESDQTRLRFGVKGGGCTGLSYVMGFDTELNEELDKTFEVNGIPVVMNAQDIPIVQGTTIDFKQNMMGGGFTIDNPNAIANCGCGSSFKTAKNAGTPDESC</sequence>
<feature type="domain" description="Core" evidence="1">
    <location>
        <begin position="1"/>
        <end position="104"/>
    </location>
</feature>